<dbReference type="STRING" id="1231391.GCA_000308195_03044"/>
<dbReference type="Proteomes" id="UP000246145">
    <property type="component" value="Unassembled WGS sequence"/>
</dbReference>
<sequence length="119" mass="14172">MNPQLKGMEEIEGTYAFDIRTSNKALKLNRFFWNMIRAEWRDRYKTDPEAVMQEAGLNDTEKNLVRTEDWLGLVQYGACFFVIEKFARVVRKTNLEVYAMMRGETFEQFMATRRVPESR</sequence>
<dbReference type="GO" id="GO:0051213">
    <property type="term" value="F:dioxygenase activity"/>
    <property type="evidence" value="ECO:0007669"/>
    <property type="project" value="UniProtKB-KW"/>
</dbReference>
<evidence type="ECO:0000313" key="3">
    <source>
        <dbReference type="Proteomes" id="UP000246145"/>
    </source>
</evidence>
<dbReference type="SUPFAM" id="SSF48076">
    <property type="entry name" value="LigA subunit of an aromatic-ring-opening dioxygenase LigAB"/>
    <property type="match status" value="1"/>
</dbReference>
<dbReference type="OrthoDB" id="8689253at2"/>
<accession>A0A2U1CI45</accession>
<keyword evidence="2" id="KW-0223">Dioxygenase</keyword>
<protein>
    <submittedName>
        <fullName evidence="2">Protocatechuate 4,5-dioxygenase alpha subunit</fullName>
    </submittedName>
</protein>
<comment type="caution">
    <text evidence="2">The sequence shown here is derived from an EMBL/GenBank/DDBJ whole genome shotgun (WGS) entry which is preliminary data.</text>
</comment>
<evidence type="ECO:0000313" key="2">
    <source>
        <dbReference type="EMBL" id="PVY60630.1"/>
    </source>
</evidence>
<reference evidence="2 3" key="1">
    <citation type="submission" date="2018-04" db="EMBL/GenBank/DDBJ databases">
        <title>Genomic Encyclopedia of Type Strains, Phase IV (KMG-IV): sequencing the most valuable type-strain genomes for metagenomic binning, comparative biology and taxonomic classification.</title>
        <authorList>
            <person name="Goeker M."/>
        </authorList>
    </citation>
    <scope>NUCLEOTIDE SEQUENCE [LARGE SCALE GENOMIC DNA]</scope>
    <source>
        <strain evidence="2 3">DSM 10065</strain>
    </source>
</reference>
<dbReference type="Pfam" id="PF07746">
    <property type="entry name" value="LigA"/>
    <property type="match status" value="1"/>
</dbReference>
<organism evidence="2 3">
    <name type="scientific">Pusillimonas noertemannii</name>
    <dbReference type="NCBI Taxonomy" id="305977"/>
    <lineage>
        <taxon>Bacteria</taxon>
        <taxon>Pseudomonadati</taxon>
        <taxon>Pseudomonadota</taxon>
        <taxon>Betaproteobacteria</taxon>
        <taxon>Burkholderiales</taxon>
        <taxon>Alcaligenaceae</taxon>
        <taxon>Pusillimonas</taxon>
    </lineage>
</organism>
<keyword evidence="3" id="KW-1185">Reference proteome</keyword>
<proteinExistence type="predicted"/>
<dbReference type="InterPro" id="IPR011986">
    <property type="entry name" value="Xdiol_dOase_LigA"/>
</dbReference>
<name>A0A2U1CI45_9BURK</name>
<dbReference type="NCBIfam" id="NF009919">
    <property type="entry name" value="PRK13379.1"/>
    <property type="match status" value="1"/>
</dbReference>
<dbReference type="Gene3D" id="1.10.700.10">
    <property type="entry name" value="Dioxygenase LigAB, LigA subunit"/>
    <property type="match status" value="1"/>
</dbReference>
<dbReference type="AlphaFoldDB" id="A0A2U1CI45"/>
<dbReference type="InterPro" id="IPR036622">
    <property type="entry name" value="LigA_sf"/>
</dbReference>
<keyword evidence="2" id="KW-0560">Oxidoreductase</keyword>
<dbReference type="RefSeq" id="WP_116519352.1">
    <property type="nucleotide sequence ID" value="NZ_JACCEX010000007.1"/>
</dbReference>
<evidence type="ECO:0000259" key="1">
    <source>
        <dbReference type="Pfam" id="PF07746"/>
    </source>
</evidence>
<dbReference type="EMBL" id="QEKO01000007">
    <property type="protein sequence ID" value="PVY60630.1"/>
    <property type="molecule type" value="Genomic_DNA"/>
</dbReference>
<gene>
    <name evidence="2" type="ORF">C7440_3422</name>
</gene>
<feature type="domain" description="Extradiol ring-cleavage dioxygenase LigAB LigA subunit" evidence="1">
    <location>
        <begin position="28"/>
        <end position="114"/>
    </location>
</feature>